<dbReference type="GO" id="GO:0043190">
    <property type="term" value="C:ATP-binding cassette (ABC) transporter complex"/>
    <property type="evidence" value="ECO:0007669"/>
    <property type="project" value="TreeGrafter"/>
</dbReference>
<evidence type="ECO:0000313" key="8">
    <source>
        <dbReference type="Proteomes" id="UP000182771"/>
    </source>
</evidence>
<keyword evidence="4 6" id="KW-1133">Transmembrane helix</keyword>
<gene>
    <name evidence="7" type="ORF">SAMN05444420_101616</name>
</gene>
<feature type="transmembrane region" description="Helical" evidence="6">
    <location>
        <begin position="99"/>
        <end position="122"/>
    </location>
</feature>
<evidence type="ECO:0000256" key="3">
    <source>
        <dbReference type="ARBA" id="ARBA00022692"/>
    </source>
</evidence>
<dbReference type="Proteomes" id="UP000182771">
    <property type="component" value="Unassembled WGS sequence"/>
</dbReference>
<keyword evidence="3 6" id="KW-0812">Transmembrane</keyword>
<dbReference type="AlphaFoldDB" id="A0A1H2RZ66"/>
<sequence>MKIIDRYILKRYFLTYSALFLMFIPIGILVDFAEKNQKMTENNAPTEAILKYYANFVVHFANILYPIFLFLSVIWFTSKLAEKTEIVAMLSSGISYNRFLRPYFFGATILSAFVLVMGMFVVPYSSGVYNEFYGTYLSPGLYSKGNNLFNQINDNEYIYVSDFDANKNEGDNFVLERFKGLTLTDKITASTIKWVEKDSIKTYELYNYTHRKVGELDDIYEQAYQKDTLLNFKTTDLLPIEYAAETKNFFELNKFIAQERQKGSPNIRIYELVYYRRWAAIFNVFILTVIGVAVSSVKKRGGMGVNLAFGVLIGFSYVFFERVFGIMAEKSGITPLMAVIIPNVMFALLAVYMIRKSRR</sequence>
<dbReference type="EMBL" id="FNND01000001">
    <property type="protein sequence ID" value="SDW24746.1"/>
    <property type="molecule type" value="Genomic_DNA"/>
</dbReference>
<dbReference type="InterPro" id="IPR005495">
    <property type="entry name" value="LptG/LptF_permease"/>
</dbReference>
<feature type="transmembrane region" description="Helical" evidence="6">
    <location>
        <begin position="304"/>
        <end position="320"/>
    </location>
</feature>
<keyword evidence="8" id="KW-1185">Reference proteome</keyword>
<accession>A0A1H2RZ66</accession>
<dbReference type="GO" id="GO:0015920">
    <property type="term" value="P:lipopolysaccharide transport"/>
    <property type="evidence" value="ECO:0007669"/>
    <property type="project" value="TreeGrafter"/>
</dbReference>
<feature type="transmembrane region" description="Helical" evidence="6">
    <location>
        <begin position="332"/>
        <end position="354"/>
    </location>
</feature>
<evidence type="ECO:0000256" key="6">
    <source>
        <dbReference type="SAM" id="Phobius"/>
    </source>
</evidence>
<name>A0A1H2RZ66_9FLAO</name>
<dbReference type="RefSeq" id="WP_016419857.1">
    <property type="nucleotide sequence ID" value="NZ_CAJPRD010000003.1"/>
</dbReference>
<evidence type="ECO:0000256" key="1">
    <source>
        <dbReference type="ARBA" id="ARBA00004651"/>
    </source>
</evidence>
<keyword evidence="5 6" id="KW-0472">Membrane</keyword>
<dbReference type="PANTHER" id="PTHR33529:SF8">
    <property type="entry name" value="PERMEASE, YJGP_YJGQ FAMILY"/>
    <property type="match status" value="1"/>
</dbReference>
<dbReference type="GeneID" id="85017530"/>
<proteinExistence type="predicted"/>
<dbReference type="Pfam" id="PF03739">
    <property type="entry name" value="LptF_LptG"/>
    <property type="match status" value="1"/>
</dbReference>
<comment type="caution">
    <text evidence="7">The sequence shown here is derived from an EMBL/GenBank/DDBJ whole genome shotgun (WGS) entry which is preliminary data.</text>
</comment>
<feature type="transmembrane region" description="Helical" evidence="6">
    <location>
        <begin position="53"/>
        <end position="78"/>
    </location>
</feature>
<evidence type="ECO:0000313" key="7">
    <source>
        <dbReference type="EMBL" id="SDW24746.1"/>
    </source>
</evidence>
<keyword evidence="2" id="KW-1003">Cell membrane</keyword>
<protein>
    <submittedName>
        <fullName evidence="7">Lipopolysaccharide export system permease protein</fullName>
    </submittedName>
</protein>
<feature type="transmembrane region" description="Helical" evidence="6">
    <location>
        <begin position="278"/>
        <end position="297"/>
    </location>
</feature>
<organism evidence="7 8">
    <name type="scientific">Capnocytophaga granulosa</name>
    <dbReference type="NCBI Taxonomy" id="45242"/>
    <lineage>
        <taxon>Bacteria</taxon>
        <taxon>Pseudomonadati</taxon>
        <taxon>Bacteroidota</taxon>
        <taxon>Flavobacteriia</taxon>
        <taxon>Flavobacteriales</taxon>
        <taxon>Flavobacteriaceae</taxon>
        <taxon>Capnocytophaga</taxon>
    </lineage>
</organism>
<dbReference type="OrthoDB" id="9807977at2"/>
<dbReference type="PANTHER" id="PTHR33529">
    <property type="entry name" value="SLR0882 PROTEIN-RELATED"/>
    <property type="match status" value="1"/>
</dbReference>
<evidence type="ECO:0000256" key="2">
    <source>
        <dbReference type="ARBA" id="ARBA00022475"/>
    </source>
</evidence>
<reference evidence="7 8" key="1">
    <citation type="submission" date="2016-10" db="EMBL/GenBank/DDBJ databases">
        <authorList>
            <person name="Varghese N."/>
            <person name="Submissions S."/>
        </authorList>
    </citation>
    <scope>NUCLEOTIDE SEQUENCE [LARGE SCALE GENOMIC DNA]</scope>
    <source>
        <strain evidence="7 8">DSM 11449</strain>
    </source>
</reference>
<evidence type="ECO:0000256" key="5">
    <source>
        <dbReference type="ARBA" id="ARBA00023136"/>
    </source>
</evidence>
<feature type="transmembrane region" description="Helical" evidence="6">
    <location>
        <begin position="12"/>
        <end position="33"/>
    </location>
</feature>
<evidence type="ECO:0000256" key="4">
    <source>
        <dbReference type="ARBA" id="ARBA00022989"/>
    </source>
</evidence>
<comment type="subcellular location">
    <subcellularLocation>
        <location evidence="1">Cell membrane</location>
        <topology evidence="1">Multi-pass membrane protein</topology>
    </subcellularLocation>
</comment>